<evidence type="ECO:0000256" key="9">
    <source>
        <dbReference type="ARBA" id="ARBA00023303"/>
    </source>
</evidence>
<accession>A0A4Q1HMT0</accession>
<evidence type="ECO:0000256" key="4">
    <source>
        <dbReference type="ARBA" id="ARBA00022989"/>
    </source>
</evidence>
<dbReference type="PANTHER" id="PTHR43427:SF6">
    <property type="entry name" value="CHLORIDE CHANNEL PROTEIN CLC-E"/>
    <property type="match status" value="1"/>
</dbReference>
<keyword evidence="6 10" id="KW-0472">Membrane</keyword>
<evidence type="ECO:0000256" key="10">
    <source>
        <dbReference type="SAM" id="Phobius"/>
    </source>
</evidence>
<keyword evidence="4 10" id="KW-1133">Transmembrane helix</keyword>
<comment type="subcellular location">
    <subcellularLocation>
        <location evidence="1">Membrane</location>
        <topology evidence="1">Multi-pass membrane protein</topology>
    </subcellularLocation>
</comment>
<dbReference type="RefSeq" id="WP_129150089.1">
    <property type="nucleotide sequence ID" value="NZ_JBHSDO010000013.1"/>
</dbReference>
<dbReference type="Gene3D" id="1.10.3080.10">
    <property type="entry name" value="Clc chloride channel"/>
    <property type="match status" value="1"/>
</dbReference>
<feature type="transmembrane region" description="Helical" evidence="10">
    <location>
        <begin position="189"/>
        <end position="209"/>
    </location>
</feature>
<keyword evidence="2" id="KW-0813">Transport</keyword>
<reference evidence="11 12" key="1">
    <citation type="journal article" date="2017" name="Int. J. Syst. Evol. Microbiol.">
        <title>Achromobacter aloeverae sp. nov., isolated from the root of Aloe vera (L.) Burm.f.</title>
        <authorList>
            <person name="Kuncharoen N."/>
            <person name="Muramatsu Y."/>
            <person name="Shibata C."/>
            <person name="Kamakura Y."/>
            <person name="Nakagawa Y."/>
            <person name="Tanasupawat S."/>
        </authorList>
    </citation>
    <scope>NUCLEOTIDE SEQUENCE [LARGE SCALE GENOMIC DNA]</scope>
    <source>
        <strain evidence="11 12">AVA-1</strain>
    </source>
</reference>
<keyword evidence="8" id="KW-0868">Chloride</keyword>
<feature type="transmembrane region" description="Helical" evidence="10">
    <location>
        <begin position="333"/>
        <end position="352"/>
    </location>
</feature>
<keyword evidence="7" id="KW-0869">Chloride channel</keyword>
<dbReference type="InterPro" id="IPR001807">
    <property type="entry name" value="ClC"/>
</dbReference>
<dbReference type="OrthoDB" id="3261015at2"/>
<evidence type="ECO:0000256" key="8">
    <source>
        <dbReference type="ARBA" id="ARBA00023214"/>
    </source>
</evidence>
<dbReference type="EMBL" id="PYAL01000002">
    <property type="protein sequence ID" value="RXN91510.1"/>
    <property type="molecule type" value="Genomic_DNA"/>
</dbReference>
<feature type="transmembrane region" description="Helical" evidence="10">
    <location>
        <begin position="229"/>
        <end position="250"/>
    </location>
</feature>
<evidence type="ECO:0000256" key="7">
    <source>
        <dbReference type="ARBA" id="ARBA00023173"/>
    </source>
</evidence>
<organism evidence="11 12">
    <name type="scientific">Achromobacter aloeverae</name>
    <dbReference type="NCBI Taxonomy" id="1750518"/>
    <lineage>
        <taxon>Bacteria</taxon>
        <taxon>Pseudomonadati</taxon>
        <taxon>Pseudomonadota</taxon>
        <taxon>Betaproteobacteria</taxon>
        <taxon>Burkholderiales</taxon>
        <taxon>Alcaligenaceae</taxon>
        <taxon>Achromobacter</taxon>
    </lineage>
</organism>
<evidence type="ECO:0000256" key="3">
    <source>
        <dbReference type="ARBA" id="ARBA00022692"/>
    </source>
</evidence>
<dbReference type="GO" id="GO:0034707">
    <property type="term" value="C:chloride channel complex"/>
    <property type="evidence" value="ECO:0007669"/>
    <property type="project" value="UniProtKB-KW"/>
</dbReference>
<dbReference type="PRINTS" id="PR00762">
    <property type="entry name" value="CLCHANNEL"/>
</dbReference>
<feature type="transmembrane region" description="Helical" evidence="10">
    <location>
        <begin position="364"/>
        <end position="388"/>
    </location>
</feature>
<dbReference type="InterPro" id="IPR050368">
    <property type="entry name" value="ClC-type_chloride_channel"/>
</dbReference>
<feature type="transmembrane region" description="Helical" evidence="10">
    <location>
        <begin position="262"/>
        <end position="281"/>
    </location>
</feature>
<feature type="transmembrane region" description="Helical" evidence="10">
    <location>
        <begin position="67"/>
        <end position="85"/>
    </location>
</feature>
<feature type="transmembrane region" description="Helical" evidence="10">
    <location>
        <begin position="6"/>
        <end position="33"/>
    </location>
</feature>
<dbReference type="Pfam" id="PF00654">
    <property type="entry name" value="Voltage_CLC"/>
    <property type="match status" value="1"/>
</dbReference>
<feature type="transmembrane region" description="Helical" evidence="10">
    <location>
        <begin position="301"/>
        <end position="321"/>
    </location>
</feature>
<evidence type="ECO:0000313" key="12">
    <source>
        <dbReference type="Proteomes" id="UP000290849"/>
    </source>
</evidence>
<protein>
    <submittedName>
        <fullName evidence="11">Chloride channel protein</fullName>
    </submittedName>
</protein>
<dbReference type="PANTHER" id="PTHR43427">
    <property type="entry name" value="CHLORIDE CHANNEL PROTEIN CLC-E"/>
    <property type="match status" value="1"/>
</dbReference>
<dbReference type="InterPro" id="IPR014743">
    <property type="entry name" value="Cl-channel_core"/>
</dbReference>
<sequence length="462" mass="46293">MPETRPAVTALVVATLSTGVAAGLGGMLLALLLHLVQHLAYGYGADSASAHASFLQGVTMAGGMRRVLVLAGCGLVAGLGWWAVYHHGRKLVSVKQAAGPGAPAMPGGATLAHALLQIVTVALGSPLGREVAPREIGALLAGYLARWTGLTVEYRRLLVACGAGAGLAAVYNVPLGGAVFVLEVLVGAFSWPVAAMAMASSALAAWVAWWGLGAESQYLVPHMAVTPALVAWALVLGPLFGVAAHGFARLTGAARARAARGWRLAALSLLNFTVIGLLAVYLPQLLGNGKGAASLSFDGELTVGVAALLLVLKVAIEASTLRAGAEGGLLTPGLTNGALLAFIAGGLCNQLLPGVFGAVPLGAYAIVGATAFLASSMSMPLTAIVLLAEFTRMDHDMLVPVVLAVAGSACASRWCAKAAAKPAQVVAMPVPVSASAAGAVSAASAVAPRASAQHLARADKTA</sequence>
<evidence type="ECO:0000256" key="6">
    <source>
        <dbReference type="ARBA" id="ARBA00023136"/>
    </source>
</evidence>
<name>A0A4Q1HMT0_9BURK</name>
<feature type="transmembrane region" description="Helical" evidence="10">
    <location>
        <begin position="157"/>
        <end position="182"/>
    </location>
</feature>
<keyword evidence="12" id="KW-1185">Reference proteome</keyword>
<evidence type="ECO:0000256" key="5">
    <source>
        <dbReference type="ARBA" id="ARBA00023065"/>
    </source>
</evidence>
<gene>
    <name evidence="11" type="ORF">C7R54_10270</name>
</gene>
<comment type="caution">
    <text evidence="11">The sequence shown here is derived from an EMBL/GenBank/DDBJ whole genome shotgun (WGS) entry which is preliminary data.</text>
</comment>
<dbReference type="SUPFAM" id="SSF81340">
    <property type="entry name" value="Clc chloride channel"/>
    <property type="match status" value="1"/>
</dbReference>
<dbReference type="GO" id="GO:0005254">
    <property type="term" value="F:chloride channel activity"/>
    <property type="evidence" value="ECO:0007669"/>
    <property type="project" value="UniProtKB-KW"/>
</dbReference>
<keyword evidence="5" id="KW-0406">Ion transport</keyword>
<proteinExistence type="predicted"/>
<keyword evidence="9" id="KW-0407">Ion channel</keyword>
<keyword evidence="3 10" id="KW-0812">Transmembrane</keyword>
<dbReference type="AlphaFoldDB" id="A0A4Q1HMT0"/>
<evidence type="ECO:0000256" key="2">
    <source>
        <dbReference type="ARBA" id="ARBA00022448"/>
    </source>
</evidence>
<dbReference type="Proteomes" id="UP000290849">
    <property type="component" value="Unassembled WGS sequence"/>
</dbReference>
<evidence type="ECO:0000313" key="11">
    <source>
        <dbReference type="EMBL" id="RXN91510.1"/>
    </source>
</evidence>
<evidence type="ECO:0000256" key="1">
    <source>
        <dbReference type="ARBA" id="ARBA00004141"/>
    </source>
</evidence>